<sequence length="206" mass="23521">MILSNSISYILIGLVALTQVAAGPIDVGVVFFFPFVHPAYFFFYAVITGIRAYTLLNYLNFLQTRSSPSDVIYIHFRGDLGGGVDHTTKSIPHRDIALEMDLIMKAYRKSIGITTPFRFEYQNSYSGDISWNEHSFDFWGERVGEDCKEEDPMKIKNRCMVVFHYTEAGPPDDRKVDAGKDLATVFFRTKDLLTVHYDIRHQVLTG</sequence>
<dbReference type="Proteomes" id="UP001142393">
    <property type="component" value="Unassembled WGS sequence"/>
</dbReference>
<proteinExistence type="predicted"/>
<keyword evidence="1" id="KW-0472">Membrane</keyword>
<organism evidence="3 4">
    <name type="scientific">Lentinula detonsa</name>
    <dbReference type="NCBI Taxonomy" id="2804962"/>
    <lineage>
        <taxon>Eukaryota</taxon>
        <taxon>Fungi</taxon>
        <taxon>Dikarya</taxon>
        <taxon>Basidiomycota</taxon>
        <taxon>Agaricomycotina</taxon>
        <taxon>Agaricomycetes</taxon>
        <taxon>Agaricomycetidae</taxon>
        <taxon>Agaricales</taxon>
        <taxon>Marasmiineae</taxon>
        <taxon>Omphalotaceae</taxon>
        <taxon>Lentinula</taxon>
    </lineage>
</organism>
<comment type="caution">
    <text evidence="3">The sequence shown here is derived from an EMBL/GenBank/DDBJ whole genome shotgun (WGS) entry which is preliminary data.</text>
</comment>
<gene>
    <name evidence="3" type="ORF">DFH05DRAFT_1494737</name>
</gene>
<evidence type="ECO:0000256" key="1">
    <source>
        <dbReference type="SAM" id="Phobius"/>
    </source>
</evidence>
<dbReference type="AlphaFoldDB" id="A0A9W8TXD7"/>
<keyword evidence="1" id="KW-1133">Transmembrane helix</keyword>
<keyword evidence="1" id="KW-0812">Transmembrane</keyword>
<keyword evidence="2" id="KW-0732">Signal</keyword>
<evidence type="ECO:0000313" key="4">
    <source>
        <dbReference type="Proteomes" id="UP001142393"/>
    </source>
</evidence>
<feature type="signal peptide" evidence="2">
    <location>
        <begin position="1"/>
        <end position="22"/>
    </location>
</feature>
<keyword evidence="4" id="KW-1185">Reference proteome</keyword>
<reference evidence="3 4" key="1">
    <citation type="journal article" date="2023" name="Proc. Natl. Acad. Sci. U.S.A.">
        <title>A global phylogenomic analysis of the shiitake genus Lentinula.</title>
        <authorList>
            <person name="Sierra-Patev S."/>
            <person name="Min B."/>
            <person name="Naranjo-Ortiz M."/>
            <person name="Looney B."/>
            <person name="Konkel Z."/>
            <person name="Slot J.C."/>
            <person name="Sakamoto Y."/>
            <person name="Steenwyk J.L."/>
            <person name="Rokas A."/>
            <person name="Carro J."/>
            <person name="Camarero S."/>
            <person name="Ferreira P."/>
            <person name="Molpeceres G."/>
            <person name="Ruiz-Duenas F.J."/>
            <person name="Serrano A."/>
            <person name="Henrissat B."/>
            <person name="Drula E."/>
            <person name="Hughes K.W."/>
            <person name="Mata J.L."/>
            <person name="Ishikawa N.K."/>
            <person name="Vargas-Isla R."/>
            <person name="Ushijima S."/>
            <person name="Smith C.A."/>
            <person name="Donoghue J."/>
            <person name="Ahrendt S."/>
            <person name="Andreopoulos W."/>
            <person name="He G."/>
            <person name="LaButti K."/>
            <person name="Lipzen A."/>
            <person name="Ng V."/>
            <person name="Riley R."/>
            <person name="Sandor L."/>
            <person name="Barry K."/>
            <person name="Martinez A.T."/>
            <person name="Xiao Y."/>
            <person name="Gibbons J.G."/>
            <person name="Terashima K."/>
            <person name="Grigoriev I.V."/>
            <person name="Hibbett D."/>
        </authorList>
    </citation>
    <scope>NUCLEOTIDE SEQUENCE [LARGE SCALE GENOMIC DNA]</scope>
    <source>
        <strain evidence="3 4">TFB7810</strain>
    </source>
</reference>
<accession>A0A9W8TXD7</accession>
<evidence type="ECO:0000313" key="3">
    <source>
        <dbReference type="EMBL" id="KAJ3744327.1"/>
    </source>
</evidence>
<feature type="chain" id="PRO_5040817537" evidence="2">
    <location>
        <begin position="23"/>
        <end position="206"/>
    </location>
</feature>
<evidence type="ECO:0000256" key="2">
    <source>
        <dbReference type="SAM" id="SignalP"/>
    </source>
</evidence>
<protein>
    <submittedName>
        <fullName evidence="3">Uncharacterized protein</fullName>
    </submittedName>
</protein>
<name>A0A9W8TXD7_9AGAR</name>
<dbReference type="EMBL" id="JANVFU010000007">
    <property type="protein sequence ID" value="KAJ3744327.1"/>
    <property type="molecule type" value="Genomic_DNA"/>
</dbReference>
<feature type="transmembrane region" description="Helical" evidence="1">
    <location>
        <begin position="38"/>
        <end position="59"/>
    </location>
</feature>